<comment type="caution">
    <text evidence="6">The sequence shown here is derived from an EMBL/GenBank/DDBJ whole genome shotgun (WGS) entry which is preliminary data.</text>
</comment>
<feature type="active site" description="Nucleophile" evidence="3">
    <location>
        <position position="30"/>
    </location>
</feature>
<feature type="active site" description="Nucleophile" evidence="3">
    <location>
        <position position="33"/>
    </location>
</feature>
<dbReference type="InterPro" id="IPR036249">
    <property type="entry name" value="Thioredoxin-like_sf"/>
</dbReference>
<sequence length="106" mass="11596">MATVLKTLAEFDACIQGNAKVAVDFTAAWCGPCKFIGPKFIDLIPNYPNIKFVKVDVDENSETAEKYNVSAMPTFKFIHNQVVTDELVGASEDGLKKRLDALNAIA</sequence>
<reference evidence="6 7" key="1">
    <citation type="journal article" date="2023" name="BMC Biol.">
        <title>The compact genome of the sponge Oopsacas minuta (Hexactinellida) is lacking key metazoan core genes.</title>
        <authorList>
            <person name="Santini S."/>
            <person name="Schenkelaars Q."/>
            <person name="Jourda C."/>
            <person name="Duchesne M."/>
            <person name="Belahbib H."/>
            <person name="Rocher C."/>
            <person name="Selva M."/>
            <person name="Riesgo A."/>
            <person name="Vervoort M."/>
            <person name="Leys S.P."/>
            <person name="Kodjabachian L."/>
            <person name="Le Bivic A."/>
            <person name="Borchiellini C."/>
            <person name="Claverie J.M."/>
            <person name="Renard E."/>
        </authorList>
    </citation>
    <scope>NUCLEOTIDE SEQUENCE [LARGE SCALE GENOMIC DNA]</scope>
    <source>
        <strain evidence="6">SPO-2</strain>
    </source>
</reference>
<organism evidence="6 7">
    <name type="scientific">Oopsacas minuta</name>
    <dbReference type="NCBI Taxonomy" id="111878"/>
    <lineage>
        <taxon>Eukaryota</taxon>
        <taxon>Metazoa</taxon>
        <taxon>Porifera</taxon>
        <taxon>Hexactinellida</taxon>
        <taxon>Hexasterophora</taxon>
        <taxon>Lyssacinosida</taxon>
        <taxon>Leucopsacidae</taxon>
        <taxon>Oopsacas</taxon>
    </lineage>
</organism>
<dbReference type="PROSITE" id="PS51352">
    <property type="entry name" value="THIOREDOXIN_2"/>
    <property type="match status" value="1"/>
</dbReference>
<dbReference type="Proteomes" id="UP001165289">
    <property type="component" value="Unassembled WGS sequence"/>
</dbReference>
<evidence type="ECO:0000313" key="6">
    <source>
        <dbReference type="EMBL" id="KAI6657358.1"/>
    </source>
</evidence>
<dbReference type="Gene3D" id="3.40.30.10">
    <property type="entry name" value="Glutaredoxin"/>
    <property type="match status" value="1"/>
</dbReference>
<evidence type="ECO:0000313" key="7">
    <source>
        <dbReference type="Proteomes" id="UP001165289"/>
    </source>
</evidence>
<feature type="site" description="Deprotonates C-terminal active site Cys" evidence="3">
    <location>
        <position position="24"/>
    </location>
</feature>
<dbReference type="AlphaFoldDB" id="A0AAV7K815"/>
<dbReference type="PANTHER" id="PTHR46115">
    <property type="entry name" value="THIOREDOXIN-LIKE PROTEIN 1"/>
    <property type="match status" value="1"/>
</dbReference>
<evidence type="ECO:0000256" key="3">
    <source>
        <dbReference type="PIRSR" id="PIRSR000077-1"/>
    </source>
</evidence>
<dbReference type="EMBL" id="JAKMXF010000111">
    <property type="protein sequence ID" value="KAI6657358.1"/>
    <property type="molecule type" value="Genomic_DNA"/>
</dbReference>
<dbReference type="PIRSF" id="PIRSF000077">
    <property type="entry name" value="Thioredoxin"/>
    <property type="match status" value="1"/>
</dbReference>
<evidence type="ECO:0000256" key="2">
    <source>
        <dbReference type="PIRNR" id="PIRNR000077"/>
    </source>
</evidence>
<dbReference type="PRINTS" id="PR00421">
    <property type="entry name" value="THIOREDOXIN"/>
</dbReference>
<keyword evidence="4" id="KW-0676">Redox-active center</keyword>
<name>A0AAV7K815_9METZ</name>
<keyword evidence="1 4" id="KW-1015">Disulfide bond</keyword>
<dbReference type="InterPro" id="IPR013766">
    <property type="entry name" value="Thioredoxin_domain"/>
</dbReference>
<evidence type="ECO:0000256" key="1">
    <source>
        <dbReference type="ARBA" id="ARBA00023157"/>
    </source>
</evidence>
<dbReference type="CDD" id="cd02947">
    <property type="entry name" value="TRX_family"/>
    <property type="match status" value="1"/>
</dbReference>
<gene>
    <name evidence="6" type="ORF">LOD99_106</name>
</gene>
<feature type="domain" description="Thioredoxin" evidence="5">
    <location>
        <begin position="1"/>
        <end position="104"/>
    </location>
</feature>
<dbReference type="SUPFAM" id="SSF52833">
    <property type="entry name" value="Thioredoxin-like"/>
    <property type="match status" value="1"/>
</dbReference>
<feature type="site" description="Contributes to redox potential value" evidence="3">
    <location>
        <position position="32"/>
    </location>
</feature>
<feature type="disulfide bond" description="Redox-active" evidence="4">
    <location>
        <begin position="30"/>
        <end position="33"/>
    </location>
</feature>
<dbReference type="GO" id="GO:0015035">
    <property type="term" value="F:protein-disulfide reductase activity"/>
    <property type="evidence" value="ECO:0007669"/>
    <property type="project" value="InterPro"/>
</dbReference>
<dbReference type="InterPro" id="IPR005746">
    <property type="entry name" value="Thioredoxin"/>
</dbReference>
<evidence type="ECO:0000259" key="5">
    <source>
        <dbReference type="PROSITE" id="PS51352"/>
    </source>
</evidence>
<protein>
    <recommendedName>
        <fullName evidence="2">Thioredoxin</fullName>
    </recommendedName>
</protein>
<feature type="site" description="Contributes to redox potential value" evidence="3">
    <location>
        <position position="31"/>
    </location>
</feature>
<evidence type="ECO:0000256" key="4">
    <source>
        <dbReference type="PIRSR" id="PIRSR000077-4"/>
    </source>
</evidence>
<keyword evidence="7" id="KW-1185">Reference proteome</keyword>
<dbReference type="Pfam" id="PF00085">
    <property type="entry name" value="Thioredoxin"/>
    <property type="match status" value="1"/>
</dbReference>
<accession>A0AAV7K815</accession>
<comment type="similarity">
    <text evidence="2">Belongs to the thioredoxin family.</text>
</comment>
<proteinExistence type="inferred from homology"/>